<dbReference type="Pfam" id="PF02870">
    <property type="entry name" value="Methyltransf_1N"/>
    <property type="match status" value="1"/>
</dbReference>
<dbReference type="Pfam" id="PF01035">
    <property type="entry name" value="DNA_binding_1"/>
    <property type="match status" value="1"/>
</dbReference>
<evidence type="ECO:0000256" key="1">
    <source>
        <dbReference type="ARBA" id="ARBA00001286"/>
    </source>
</evidence>
<keyword evidence="5 8" id="KW-0227">DNA damage</keyword>
<dbReference type="InterPro" id="IPR036388">
    <property type="entry name" value="WH-like_DNA-bd_sf"/>
</dbReference>
<comment type="function">
    <text evidence="8">Involved in the cellular defense against the biological effects of O6-methylguanine (O6-MeG) and O4-methylthymine (O4-MeT) in DNA. Repairs the methylated nucleobase in DNA by stoichiometrically transferring the methyl group to a cysteine residue in the enzyme. This is a suicide reaction: the enzyme is irreversibly inactivated.</text>
</comment>
<dbReference type="InterPro" id="IPR008332">
    <property type="entry name" value="MethylG_MeTrfase_N"/>
</dbReference>
<dbReference type="GO" id="GO:0003908">
    <property type="term" value="F:methylated-DNA-[protein]-cysteine S-methyltransferase activity"/>
    <property type="evidence" value="ECO:0007669"/>
    <property type="project" value="UniProtKB-EC"/>
</dbReference>
<protein>
    <recommendedName>
        <fullName evidence="8">Methylated-DNA--protein-cysteine methyltransferase</fullName>
        <ecNumber evidence="8">2.1.1.63</ecNumber>
    </recommendedName>
    <alternativeName>
        <fullName evidence="8">6-O-methylguanine-DNA methyltransferase</fullName>
        <shortName evidence="8">MGMT</shortName>
    </alternativeName>
    <alternativeName>
        <fullName evidence="8">O-6-methylguanine-DNA-alkyltransferase</fullName>
    </alternativeName>
</protein>
<dbReference type="HAMAP" id="MF_00772">
    <property type="entry name" value="OGT"/>
    <property type="match status" value="1"/>
</dbReference>
<dbReference type="CDD" id="cd06445">
    <property type="entry name" value="ATase"/>
    <property type="match status" value="1"/>
</dbReference>
<keyword evidence="4 8" id="KW-0808">Transferase</keyword>
<evidence type="ECO:0000313" key="12">
    <source>
        <dbReference type="Proteomes" id="UP001348149"/>
    </source>
</evidence>
<dbReference type="InterPro" id="IPR023546">
    <property type="entry name" value="MGMT"/>
</dbReference>
<comment type="catalytic activity">
    <reaction evidence="1 8">
        <text>a 4-O-methyl-thymidine in DNA + L-cysteinyl-[protein] = a thymidine in DNA + S-methyl-L-cysteinyl-[protein]</text>
        <dbReference type="Rhea" id="RHEA:53428"/>
        <dbReference type="Rhea" id="RHEA-COMP:10131"/>
        <dbReference type="Rhea" id="RHEA-COMP:10132"/>
        <dbReference type="Rhea" id="RHEA-COMP:13555"/>
        <dbReference type="Rhea" id="RHEA-COMP:13556"/>
        <dbReference type="ChEBI" id="CHEBI:29950"/>
        <dbReference type="ChEBI" id="CHEBI:82612"/>
        <dbReference type="ChEBI" id="CHEBI:137386"/>
        <dbReference type="ChEBI" id="CHEBI:137387"/>
        <dbReference type="EC" id="2.1.1.63"/>
    </reaction>
</comment>
<comment type="caution">
    <text evidence="11">The sequence shown here is derived from an EMBL/GenBank/DDBJ whole genome shotgun (WGS) entry which is preliminary data.</text>
</comment>
<dbReference type="EC" id="2.1.1.63" evidence="8"/>
<dbReference type="Gene3D" id="1.10.10.10">
    <property type="entry name" value="Winged helix-like DNA-binding domain superfamily/Winged helix DNA-binding domain"/>
    <property type="match status" value="1"/>
</dbReference>
<dbReference type="Gene3D" id="3.30.160.70">
    <property type="entry name" value="Methylated DNA-protein cysteine methyltransferase domain"/>
    <property type="match status" value="1"/>
</dbReference>
<comment type="similarity">
    <text evidence="8">Belongs to the MGMT family.</text>
</comment>
<accession>A0ABU6HKK8</accession>
<keyword evidence="3 8" id="KW-0489">Methyltransferase</keyword>
<dbReference type="PROSITE" id="PS00374">
    <property type="entry name" value="MGMT"/>
    <property type="match status" value="1"/>
</dbReference>
<keyword evidence="12" id="KW-1185">Reference proteome</keyword>
<evidence type="ECO:0000313" key="11">
    <source>
        <dbReference type="EMBL" id="MEC3861695.1"/>
    </source>
</evidence>
<evidence type="ECO:0000256" key="3">
    <source>
        <dbReference type="ARBA" id="ARBA00022603"/>
    </source>
</evidence>
<evidence type="ECO:0000256" key="5">
    <source>
        <dbReference type="ARBA" id="ARBA00022763"/>
    </source>
</evidence>
<feature type="domain" description="Methylguanine DNA methyltransferase ribonuclease-like" evidence="10">
    <location>
        <begin position="5"/>
        <end position="73"/>
    </location>
</feature>
<name>A0ABU6HKK8_9RHOB</name>
<dbReference type="InterPro" id="IPR014048">
    <property type="entry name" value="MethylDNA_cys_MeTrfase_DNA-bd"/>
</dbReference>
<dbReference type="RefSeq" id="WP_326297418.1">
    <property type="nucleotide sequence ID" value="NZ_JAYLLH010000012.1"/>
</dbReference>
<feature type="domain" description="Methylated-DNA-[protein]-cysteine S-methyltransferase DNA binding" evidence="9">
    <location>
        <begin position="79"/>
        <end position="158"/>
    </location>
</feature>
<dbReference type="InterPro" id="IPR036217">
    <property type="entry name" value="MethylDNA_cys_MeTrfase_DNAb"/>
</dbReference>
<gene>
    <name evidence="11" type="ORF">VK792_10395</name>
</gene>
<reference evidence="11 12" key="1">
    <citation type="submission" date="2024-01" db="EMBL/GenBank/DDBJ databases">
        <title>Mesobacterium rodlantinim sp. nov., isolated from shallow sea hydrothermal systems off Kueishantao Island.</title>
        <authorList>
            <person name="Su Z."/>
            <person name="Tang K."/>
        </authorList>
    </citation>
    <scope>NUCLEOTIDE SEQUENCE [LARGE SCALE GENOMIC DNA]</scope>
    <source>
        <strain evidence="11 12">TK19101</strain>
    </source>
</reference>
<dbReference type="InterPro" id="IPR036631">
    <property type="entry name" value="MGMT_N_sf"/>
</dbReference>
<comment type="catalytic activity">
    <reaction evidence="7 8">
        <text>a 6-O-methyl-2'-deoxyguanosine in DNA + L-cysteinyl-[protein] = S-methyl-L-cysteinyl-[protein] + a 2'-deoxyguanosine in DNA</text>
        <dbReference type="Rhea" id="RHEA:24000"/>
        <dbReference type="Rhea" id="RHEA-COMP:10131"/>
        <dbReference type="Rhea" id="RHEA-COMP:10132"/>
        <dbReference type="Rhea" id="RHEA-COMP:11367"/>
        <dbReference type="Rhea" id="RHEA-COMP:11368"/>
        <dbReference type="ChEBI" id="CHEBI:29950"/>
        <dbReference type="ChEBI" id="CHEBI:82612"/>
        <dbReference type="ChEBI" id="CHEBI:85445"/>
        <dbReference type="ChEBI" id="CHEBI:85448"/>
        <dbReference type="EC" id="2.1.1.63"/>
    </reaction>
</comment>
<keyword evidence="6 8" id="KW-0234">DNA repair</keyword>
<dbReference type="InterPro" id="IPR001497">
    <property type="entry name" value="MethylDNA_cys_MeTrfase_AS"/>
</dbReference>
<comment type="miscellaneous">
    <text evidence="8">This enzyme catalyzes only one turnover and therefore is not strictly catalytic. According to one definition, an enzyme is a biocatalyst that acts repeatedly and over many reaction cycles.</text>
</comment>
<dbReference type="Proteomes" id="UP001348149">
    <property type="component" value="Unassembled WGS sequence"/>
</dbReference>
<evidence type="ECO:0000256" key="2">
    <source>
        <dbReference type="ARBA" id="ARBA00022490"/>
    </source>
</evidence>
<feature type="active site" description="Nucleophile; methyl group acceptor" evidence="8">
    <location>
        <position position="130"/>
    </location>
</feature>
<evidence type="ECO:0000256" key="6">
    <source>
        <dbReference type="ARBA" id="ARBA00023204"/>
    </source>
</evidence>
<evidence type="ECO:0000256" key="8">
    <source>
        <dbReference type="HAMAP-Rule" id="MF_00772"/>
    </source>
</evidence>
<evidence type="ECO:0000256" key="7">
    <source>
        <dbReference type="ARBA" id="ARBA00049348"/>
    </source>
</evidence>
<comment type="subcellular location">
    <subcellularLocation>
        <location evidence="8">Cytoplasm</location>
    </subcellularLocation>
</comment>
<dbReference type="PANTHER" id="PTHR10815">
    <property type="entry name" value="METHYLATED-DNA--PROTEIN-CYSTEINE METHYLTRANSFERASE"/>
    <property type="match status" value="1"/>
</dbReference>
<dbReference type="EMBL" id="JAYLLH010000012">
    <property type="protein sequence ID" value="MEC3861695.1"/>
    <property type="molecule type" value="Genomic_DNA"/>
</dbReference>
<dbReference type="PANTHER" id="PTHR10815:SF5">
    <property type="entry name" value="METHYLATED-DNA--PROTEIN-CYSTEINE METHYLTRANSFERASE"/>
    <property type="match status" value="1"/>
</dbReference>
<dbReference type="NCBIfam" id="TIGR00589">
    <property type="entry name" value="ogt"/>
    <property type="match status" value="1"/>
</dbReference>
<dbReference type="GO" id="GO:0032259">
    <property type="term" value="P:methylation"/>
    <property type="evidence" value="ECO:0007669"/>
    <property type="project" value="UniProtKB-KW"/>
</dbReference>
<organism evidence="11 12">
    <name type="scientific">Mesobacterium hydrothermale</name>
    <dbReference type="NCBI Taxonomy" id="3111907"/>
    <lineage>
        <taxon>Bacteria</taxon>
        <taxon>Pseudomonadati</taxon>
        <taxon>Pseudomonadota</taxon>
        <taxon>Alphaproteobacteria</taxon>
        <taxon>Rhodobacterales</taxon>
        <taxon>Roseobacteraceae</taxon>
        <taxon>Mesobacterium</taxon>
    </lineage>
</organism>
<sequence length="161" mass="17460">MTVNLRYRFVDSPIGALLLVGDDRGLHRLGFAQGPRAFGPDPAWRQASGAFAEVARQVSAYFAGELRTFDVPLVLSGTDFQTRHWRAMPTLPYGRTQSYGAWAAHLGVPRAVRAIGAANGANPIPIILPCHRLVAADGNLTRFGGGLSAKRFLLALEARHR</sequence>
<dbReference type="SUPFAM" id="SSF53155">
    <property type="entry name" value="Methylated DNA-protein cysteine methyltransferase domain"/>
    <property type="match status" value="1"/>
</dbReference>
<proteinExistence type="inferred from homology"/>
<evidence type="ECO:0000256" key="4">
    <source>
        <dbReference type="ARBA" id="ARBA00022679"/>
    </source>
</evidence>
<evidence type="ECO:0000259" key="9">
    <source>
        <dbReference type="Pfam" id="PF01035"/>
    </source>
</evidence>
<dbReference type="SUPFAM" id="SSF46767">
    <property type="entry name" value="Methylated DNA-protein cysteine methyltransferase, C-terminal domain"/>
    <property type="match status" value="1"/>
</dbReference>
<evidence type="ECO:0000259" key="10">
    <source>
        <dbReference type="Pfam" id="PF02870"/>
    </source>
</evidence>
<keyword evidence="2 8" id="KW-0963">Cytoplasm</keyword>